<protein>
    <submittedName>
        <fullName evidence="1">Uncharacterized protein</fullName>
    </submittedName>
</protein>
<evidence type="ECO:0000313" key="1">
    <source>
        <dbReference type="EMBL" id="CAK9120782.1"/>
    </source>
</evidence>
<keyword evidence="2" id="KW-1185">Reference proteome</keyword>
<accession>A0ABP0T498</accession>
<name>A0ABP0T498_RICHE</name>
<dbReference type="Proteomes" id="UP001642485">
    <property type="component" value="Chromosome"/>
</dbReference>
<dbReference type="RefSeq" id="WP_010423953.1">
    <property type="nucleotide sequence ID" value="NZ_OY974080.1"/>
</dbReference>
<dbReference type="EMBL" id="OZ018776">
    <property type="protein sequence ID" value="CAK9120782.1"/>
    <property type="molecule type" value="Genomic_DNA"/>
</dbReference>
<evidence type="ECO:0000313" key="2">
    <source>
        <dbReference type="Proteomes" id="UP001642485"/>
    </source>
</evidence>
<proteinExistence type="predicted"/>
<organism evidence="1 2">
    <name type="scientific">Rickettsia helvetica</name>
    <dbReference type="NCBI Taxonomy" id="35789"/>
    <lineage>
        <taxon>Bacteria</taxon>
        <taxon>Pseudomonadati</taxon>
        <taxon>Pseudomonadota</taxon>
        <taxon>Alphaproteobacteria</taxon>
        <taxon>Rickettsiales</taxon>
        <taxon>Rickettsiaceae</taxon>
        <taxon>Rickettsieae</taxon>
        <taxon>Rickettsia</taxon>
        <taxon>spotted fever group</taxon>
    </lineage>
</organism>
<reference evidence="1 2" key="1">
    <citation type="submission" date="2024-02" db="EMBL/GenBank/DDBJ databases">
        <authorList>
            <person name="Nijsse B."/>
            <person name="Sprong H."/>
        </authorList>
    </citation>
    <scope>NUCLEOTIDE SEQUENCE [LARGE SCALE GENOMIC DNA]</scope>
    <source>
        <strain evidence="1">OB144</strain>
    </source>
</reference>
<sequence>MKRNNEIIIRISEHPEREAIEYIKGYNFTKANTILKHLGLTALNEDTLKIFDKSSQDITEQDKKDIKSFKYHLDDAICTLYGVGNIYLIGELKLEELSKTITDLDYHN</sequence>
<gene>
    <name evidence="1" type="ORF">OB144RH_03555</name>
</gene>